<dbReference type="RefSeq" id="WP_202751282.1">
    <property type="nucleotide sequence ID" value="NZ_JAESWC010000023.1"/>
</dbReference>
<evidence type="ECO:0000313" key="2">
    <source>
        <dbReference type="Proteomes" id="UP000632377"/>
    </source>
</evidence>
<keyword evidence="2" id="KW-1185">Reference proteome</keyword>
<dbReference type="EMBL" id="JAESWC010000023">
    <property type="protein sequence ID" value="MBL4938521.1"/>
    <property type="molecule type" value="Genomic_DNA"/>
</dbReference>
<proteinExistence type="predicted"/>
<dbReference type="Proteomes" id="UP000632377">
    <property type="component" value="Unassembled WGS sequence"/>
</dbReference>
<reference evidence="1 2" key="1">
    <citation type="submission" date="2021-01" db="EMBL/GenBank/DDBJ databases">
        <title>Genome public.</title>
        <authorList>
            <person name="Liu C."/>
            <person name="Sun Q."/>
        </authorList>
    </citation>
    <scope>NUCLEOTIDE SEQUENCE [LARGE SCALE GENOMIC DNA]</scope>
    <source>
        <strain evidence="1 2">YIM B02515</strain>
    </source>
</reference>
<sequence length="100" mass="11937">MRYIEDKNFKYKDELIKELRAYNLKHTGEKDSSTEYFYAIDGEKLVGSVYTEVESRVEEFKSIGFDIGGITERTPRTTRCFYLKNIDFDIKRYILKRAIQ</sequence>
<evidence type="ECO:0000313" key="1">
    <source>
        <dbReference type="EMBL" id="MBL4938521.1"/>
    </source>
</evidence>
<comment type="caution">
    <text evidence="1">The sequence shown here is derived from an EMBL/GenBank/DDBJ whole genome shotgun (WGS) entry which is preliminary data.</text>
</comment>
<gene>
    <name evidence="1" type="ORF">JK636_22715</name>
</gene>
<organism evidence="1 2">
    <name type="scientific">Clostridium rhizosphaerae</name>
    <dbReference type="NCBI Taxonomy" id="2803861"/>
    <lineage>
        <taxon>Bacteria</taxon>
        <taxon>Bacillati</taxon>
        <taxon>Bacillota</taxon>
        <taxon>Clostridia</taxon>
        <taxon>Eubacteriales</taxon>
        <taxon>Clostridiaceae</taxon>
        <taxon>Clostridium</taxon>
    </lineage>
</organism>
<name>A0ABS1TGL7_9CLOT</name>
<accession>A0ABS1TGL7</accession>
<protein>
    <submittedName>
        <fullName evidence="1">Uncharacterized protein</fullName>
    </submittedName>
</protein>